<accession>A0AAD5XYS7</accession>
<dbReference type="Proteomes" id="UP001211065">
    <property type="component" value="Unassembled WGS sequence"/>
</dbReference>
<keyword evidence="7" id="KW-0539">Nucleus</keyword>
<dbReference type="GO" id="GO:0005643">
    <property type="term" value="C:nuclear pore"/>
    <property type="evidence" value="ECO:0007669"/>
    <property type="project" value="TreeGrafter"/>
</dbReference>
<comment type="subcellular location">
    <subcellularLocation>
        <location evidence="2">Cytoplasm</location>
    </subcellularLocation>
    <subcellularLocation>
        <location evidence="1">Nucleus</location>
    </subcellularLocation>
</comment>
<evidence type="ECO:0000256" key="2">
    <source>
        <dbReference type="ARBA" id="ARBA00004496"/>
    </source>
</evidence>
<proteinExistence type="inferred from homology"/>
<keyword evidence="5" id="KW-0963">Cytoplasm</keyword>
<dbReference type="GO" id="GO:0005049">
    <property type="term" value="F:nuclear export signal receptor activity"/>
    <property type="evidence" value="ECO:0007669"/>
    <property type="project" value="InterPro"/>
</dbReference>
<evidence type="ECO:0000256" key="1">
    <source>
        <dbReference type="ARBA" id="ARBA00004123"/>
    </source>
</evidence>
<dbReference type="InterPro" id="IPR016024">
    <property type="entry name" value="ARM-type_fold"/>
</dbReference>
<protein>
    <submittedName>
        <fullName evidence="8">Exportin-4</fullName>
    </submittedName>
</protein>
<keyword evidence="6" id="KW-0653">Protein transport</keyword>
<keyword evidence="9" id="KW-1185">Reference proteome</keyword>
<dbReference type="GO" id="GO:0006611">
    <property type="term" value="P:protein export from nucleus"/>
    <property type="evidence" value="ECO:0007669"/>
    <property type="project" value="TreeGrafter"/>
</dbReference>
<organism evidence="8 9">
    <name type="scientific">Clydaea vesicula</name>
    <dbReference type="NCBI Taxonomy" id="447962"/>
    <lineage>
        <taxon>Eukaryota</taxon>
        <taxon>Fungi</taxon>
        <taxon>Fungi incertae sedis</taxon>
        <taxon>Chytridiomycota</taxon>
        <taxon>Chytridiomycota incertae sedis</taxon>
        <taxon>Chytridiomycetes</taxon>
        <taxon>Lobulomycetales</taxon>
        <taxon>Lobulomycetaceae</taxon>
        <taxon>Clydaea</taxon>
    </lineage>
</organism>
<dbReference type="AlphaFoldDB" id="A0AAD5XYS7"/>
<keyword evidence="4" id="KW-0813">Transport</keyword>
<evidence type="ECO:0000256" key="3">
    <source>
        <dbReference type="ARBA" id="ARBA00009466"/>
    </source>
</evidence>
<evidence type="ECO:0000256" key="5">
    <source>
        <dbReference type="ARBA" id="ARBA00022490"/>
    </source>
</evidence>
<evidence type="ECO:0000313" key="9">
    <source>
        <dbReference type="Proteomes" id="UP001211065"/>
    </source>
</evidence>
<evidence type="ECO:0000256" key="4">
    <source>
        <dbReference type="ARBA" id="ARBA00022448"/>
    </source>
</evidence>
<dbReference type="GO" id="GO:0005737">
    <property type="term" value="C:cytoplasm"/>
    <property type="evidence" value="ECO:0007669"/>
    <property type="project" value="UniProtKB-SubCell"/>
</dbReference>
<evidence type="ECO:0000313" key="8">
    <source>
        <dbReference type="EMBL" id="KAJ3216913.1"/>
    </source>
</evidence>
<gene>
    <name evidence="8" type="primary">XPO4</name>
    <name evidence="8" type="ORF">HK099_005676</name>
</gene>
<dbReference type="InterPro" id="IPR044189">
    <property type="entry name" value="XPO4/7-like"/>
</dbReference>
<dbReference type="SUPFAM" id="SSF48371">
    <property type="entry name" value="ARM repeat"/>
    <property type="match status" value="1"/>
</dbReference>
<comment type="similarity">
    <text evidence="3">Belongs to the exportin family.</text>
</comment>
<reference evidence="8" key="1">
    <citation type="submission" date="2020-05" db="EMBL/GenBank/DDBJ databases">
        <title>Phylogenomic resolution of chytrid fungi.</title>
        <authorList>
            <person name="Stajich J.E."/>
            <person name="Amses K."/>
            <person name="Simmons R."/>
            <person name="Seto K."/>
            <person name="Myers J."/>
            <person name="Bonds A."/>
            <person name="Quandt C.A."/>
            <person name="Barry K."/>
            <person name="Liu P."/>
            <person name="Grigoriev I."/>
            <person name="Longcore J.E."/>
            <person name="James T.Y."/>
        </authorList>
    </citation>
    <scope>NUCLEOTIDE SEQUENCE</scope>
    <source>
        <strain evidence="8">JEL0476</strain>
    </source>
</reference>
<evidence type="ECO:0000256" key="6">
    <source>
        <dbReference type="ARBA" id="ARBA00022927"/>
    </source>
</evidence>
<evidence type="ECO:0000256" key="7">
    <source>
        <dbReference type="ARBA" id="ARBA00023242"/>
    </source>
</evidence>
<sequence>MEEKFIFSCANLNTPDLKLKQEAEKFLIDIRKDKNSLIICQKLLQAADQSDIVLFYVASTLKYALVFNYRNFQPNDVLYWKNFLFNFSLQQWRSYAVKMQFLQALCILFKRGFLIEDDTEKTLFLSKLNALCVSNNPIEKLVGINLLNALISEFSSTKASAVGLPLDFHIKVKTIFEKEALKNIFAMILNILSQGEQQLDFFKCCIELIEAILSWEFSNNAPFQKSVIKSSDNDEEKQIVSNFPANWKDIILRKETIEVIFQIYQKAAHQEELSLSSRQCLIQLSSVQGEIFSSKDSEEEKFFVKHFFLYFEDLLKLYNQNYSKFDDDDPTLVGYCEITKKVFSNFSLKIIGTISNLDSFLNQILILTLGCLNKLLNLDIDEEVSSNLFALDLLLEIWSILITKSEILEETYSGNLEKINLDLPYLKYDNFKNALIAISEKIYQHYVKFRLDLSKKMVLIELSKDIMDETNEKDHELYCDQLINVSTIGRMNPHSSLDTLIVNLNEIIATIKKLSVLTIDSNQLKNKDTEEIEVFFEYLHWLVLLTGFLIADSSVSEKAEVPRAFIISTLNENCETNAVIRITTYIFNILDIVSISNNNMKQSSFCSPLLAESLFWFFSRWASTYLFIRNTDYQSISLSFIESFSDSGGGRNVLNFLLEKTLQNLLLWHSERETTLQIFQLLLTLANNVYIRAAVLENSNFNLIVDFCLKSFHTLPESTHKLVIKAVTILVSEDSTISQNYFQLLTNAVENKLNVIIQRPDFLKIFQHPSFIGQILSSIEVVYEVTLLLVNQLFKMFGGLVLAIDYNNVLKIYSVIFAQLQSNFLNLLKLYHDFPQISAAILEVYLNVTKFITLDDLNMELRPSFLIYFFNLFKTFDEMHNGNTVLTFIEIEEFHNDLNTLILMLINLILNNSRYLVENDVTKEELLGLIIFSTKVILKLLKKLGFFNFQEKNSNSNMSTLKNFLNLISNLIKYFQQKIQQIFLMQKESDDVEFFKEIFEIFNLIFVNIENLEILYGEIYVKETFFLIFEGWDSLGEFCWFEINSKGSEYSVSFLFPYFDKFLTNIFEFFLLKDFDSSLFDTFCRTFYWLSLIRNQHYSTLVQQLLNSQNFETENLYQFEPNFKNNYERLNEALQKFNIVFNSILHQLKGVNFNTNSRLKNPCDQFFADFKSNFMDFLIDLRGFFRVK</sequence>
<dbReference type="EMBL" id="JADGJW010000453">
    <property type="protein sequence ID" value="KAJ3216913.1"/>
    <property type="molecule type" value="Genomic_DNA"/>
</dbReference>
<comment type="caution">
    <text evidence="8">The sequence shown here is derived from an EMBL/GenBank/DDBJ whole genome shotgun (WGS) entry which is preliminary data.</text>
</comment>
<name>A0AAD5XYS7_9FUNG</name>
<dbReference type="PANTHER" id="PTHR12596:SF1">
    <property type="entry name" value="EXPORTIN-4"/>
    <property type="match status" value="1"/>
</dbReference>
<dbReference type="PANTHER" id="PTHR12596">
    <property type="entry name" value="EXPORTIN 4,7-RELATED"/>
    <property type="match status" value="1"/>
</dbReference>